<evidence type="ECO:0000256" key="1">
    <source>
        <dbReference type="SAM" id="MobiDB-lite"/>
    </source>
</evidence>
<dbReference type="InterPro" id="IPR038875">
    <property type="entry name" value="PLA2_conodipine-like"/>
</dbReference>
<organism evidence="2 3">
    <name type="scientific">Diploptera punctata</name>
    <name type="common">Pacific beetle cockroach</name>
    <dbReference type="NCBI Taxonomy" id="6984"/>
    <lineage>
        <taxon>Eukaryota</taxon>
        <taxon>Metazoa</taxon>
        <taxon>Ecdysozoa</taxon>
        <taxon>Arthropoda</taxon>
        <taxon>Hexapoda</taxon>
        <taxon>Insecta</taxon>
        <taxon>Pterygota</taxon>
        <taxon>Neoptera</taxon>
        <taxon>Polyneoptera</taxon>
        <taxon>Dictyoptera</taxon>
        <taxon>Blattodea</taxon>
        <taxon>Blaberoidea</taxon>
        <taxon>Blaberidae</taxon>
        <taxon>Diplopterinae</taxon>
        <taxon>Diploptera</taxon>
    </lineage>
</organism>
<proteinExistence type="predicted"/>
<reference evidence="2" key="1">
    <citation type="journal article" date="2023" name="IScience">
        <title>Live-bearing cockroach genome reveals convergent evolutionary mechanisms linked to viviparity in insects and beyond.</title>
        <authorList>
            <person name="Fouks B."/>
            <person name="Harrison M.C."/>
            <person name="Mikhailova A.A."/>
            <person name="Marchal E."/>
            <person name="English S."/>
            <person name="Carruthers M."/>
            <person name="Jennings E.C."/>
            <person name="Chiamaka E.L."/>
            <person name="Frigard R.A."/>
            <person name="Pippel M."/>
            <person name="Attardo G.M."/>
            <person name="Benoit J.B."/>
            <person name="Bornberg-Bauer E."/>
            <person name="Tobe S.S."/>
        </authorList>
    </citation>
    <scope>NUCLEOTIDE SEQUENCE</scope>
    <source>
        <strain evidence="2">Stay&amp;Tobe</strain>
    </source>
</reference>
<feature type="region of interest" description="Disordered" evidence="1">
    <location>
        <begin position="74"/>
        <end position="111"/>
    </location>
</feature>
<sequence>MDAKLRNIEDEIVNEAVKYTGAHEGTTDSKEIQEVKDKVMARLAAAYSLEKMRQALGEFKSSLMAQKMSKYNPENRIASDMDEKKKRVAVKKEKAEEKKSEDKKKRGDGHVEADEDMGEFLEGPVFVQPMSEGEMGRQEVNNEEDMGCPELDQIVSKCRNVDKMVGDHGQLFLPLCSLHQICYLCGPELGAPSPASCDLMFLTEAEMLCRDDEECRLAARRNVAVLRRSQDHTEEGQCWRSPCIAHYFLQSPLPAPLPASSSR</sequence>
<feature type="compositionally biased region" description="Basic and acidic residues" evidence="1">
    <location>
        <begin position="77"/>
        <end position="111"/>
    </location>
</feature>
<dbReference type="PANTHER" id="PTHR37687:SF1">
    <property type="entry name" value="AGAP006772-PA"/>
    <property type="match status" value="1"/>
</dbReference>
<comment type="caution">
    <text evidence="2">The sequence shown here is derived from an EMBL/GenBank/DDBJ whole genome shotgun (WGS) entry which is preliminary data.</text>
</comment>
<keyword evidence="3" id="KW-1185">Reference proteome</keyword>
<dbReference type="PANTHER" id="PTHR37687">
    <property type="entry name" value="AGAP006772-PA"/>
    <property type="match status" value="1"/>
</dbReference>
<reference evidence="2" key="2">
    <citation type="submission" date="2023-05" db="EMBL/GenBank/DDBJ databases">
        <authorList>
            <person name="Fouks B."/>
        </authorList>
    </citation>
    <scope>NUCLEOTIDE SEQUENCE</scope>
    <source>
        <strain evidence="2">Stay&amp;Tobe</strain>
        <tissue evidence="2">Testes</tissue>
    </source>
</reference>
<evidence type="ECO:0000313" key="3">
    <source>
        <dbReference type="Proteomes" id="UP001233999"/>
    </source>
</evidence>
<name>A0AAD8A4B5_DIPPU</name>
<accession>A0AAD8A4B5</accession>
<dbReference type="AlphaFoldDB" id="A0AAD8A4B5"/>
<gene>
    <name evidence="2" type="ORF">L9F63_001277</name>
</gene>
<dbReference type="Proteomes" id="UP001233999">
    <property type="component" value="Unassembled WGS sequence"/>
</dbReference>
<evidence type="ECO:0000313" key="2">
    <source>
        <dbReference type="EMBL" id="KAJ9592161.1"/>
    </source>
</evidence>
<protein>
    <submittedName>
        <fullName evidence="2">Uncharacterized protein</fullName>
    </submittedName>
</protein>
<dbReference type="EMBL" id="JASPKZ010003844">
    <property type="protein sequence ID" value="KAJ9592161.1"/>
    <property type="molecule type" value="Genomic_DNA"/>
</dbReference>